<dbReference type="PANTHER" id="PTHR40841">
    <property type="entry name" value="SIDEROPHORE TRIACETYLFUSARININE C ESTERASE"/>
    <property type="match status" value="1"/>
</dbReference>
<dbReference type="SUPFAM" id="SSF53474">
    <property type="entry name" value="alpha/beta-Hydrolases"/>
    <property type="match status" value="1"/>
</dbReference>
<evidence type="ECO:0000313" key="3">
    <source>
        <dbReference type="EMBL" id="BBC60665.1"/>
    </source>
</evidence>
<sequence>MRTLQVEDLYLDIYFPNTIEKAKSISVLYVLDGDAFAKIIAEVVKLQMGNSSKTGVSEVLIVGISYHEKEIFSRERRFQDYTPEKVNPTNEDDLRKDFPDGGKIEAFLAKVIEAHKLISKEYFINSKKIGFFGHSLGGLCVLESYLMAVLPFVTDYIAVSPSLWWDQEMFFERISSAKNIMKKNVHLSVGSLEGEMVSLAKRAKKELIAKNLVNKLNFYEAFDENHMSVVIQTISRNLRWFCT</sequence>
<organism evidence="3 4">
    <name type="scientific">Melissococcus plutonius</name>
    <dbReference type="NCBI Taxonomy" id="33970"/>
    <lineage>
        <taxon>Bacteria</taxon>
        <taxon>Bacillati</taxon>
        <taxon>Bacillota</taxon>
        <taxon>Bacilli</taxon>
        <taxon>Lactobacillales</taxon>
        <taxon>Enterococcaceae</taxon>
        <taxon>Melissococcus</taxon>
    </lineage>
</organism>
<dbReference type="GO" id="GO:0016788">
    <property type="term" value="F:hydrolase activity, acting on ester bonds"/>
    <property type="evidence" value="ECO:0007669"/>
    <property type="project" value="TreeGrafter"/>
</dbReference>
<dbReference type="GeneID" id="57043088"/>
<dbReference type="InterPro" id="IPR052558">
    <property type="entry name" value="Siderophore_Hydrolase_D"/>
</dbReference>
<comment type="similarity">
    <text evidence="1">Belongs to the esterase D family.</text>
</comment>
<reference evidence="3 4" key="1">
    <citation type="submission" date="2018-01" db="EMBL/GenBank/DDBJ databases">
        <title>Whole genome sequence of Melissococcus plutonius DAT561.</title>
        <authorList>
            <person name="Okumura K."/>
            <person name="Takamatsu D."/>
            <person name="Okura M."/>
        </authorList>
    </citation>
    <scope>NUCLEOTIDE SEQUENCE [LARGE SCALE GENOMIC DNA]</scope>
    <source>
        <strain evidence="3 4">DAT561</strain>
    </source>
</reference>
<dbReference type="Proteomes" id="UP000269226">
    <property type="component" value="Chromosome"/>
</dbReference>
<dbReference type="AlphaFoldDB" id="A0A2Z5Y1A1"/>
<proteinExistence type="inferred from homology"/>
<protein>
    <submittedName>
        <fullName evidence="3">Trilactone hydrolase [bacillibactin] siderophore</fullName>
    </submittedName>
</protein>
<dbReference type="RefSeq" id="WP_015694695.1">
    <property type="nucleotide sequence ID" value="NZ_AP018492.1"/>
</dbReference>
<keyword evidence="2 3" id="KW-0378">Hydrolase</keyword>
<gene>
    <name evidence="3" type="ORF">DAT561_0530</name>
</gene>
<evidence type="ECO:0000256" key="2">
    <source>
        <dbReference type="ARBA" id="ARBA00022801"/>
    </source>
</evidence>
<name>A0A2Z5Y1A1_9ENTE</name>
<dbReference type="InterPro" id="IPR029058">
    <property type="entry name" value="AB_hydrolase_fold"/>
</dbReference>
<evidence type="ECO:0000256" key="1">
    <source>
        <dbReference type="ARBA" id="ARBA00005622"/>
    </source>
</evidence>
<evidence type="ECO:0000313" key="4">
    <source>
        <dbReference type="Proteomes" id="UP000269226"/>
    </source>
</evidence>
<accession>A0A2Z5Y1A1</accession>
<dbReference type="Pfam" id="PF00756">
    <property type="entry name" value="Esterase"/>
    <property type="match status" value="1"/>
</dbReference>
<dbReference type="Gene3D" id="3.40.50.1820">
    <property type="entry name" value="alpha/beta hydrolase"/>
    <property type="match status" value="1"/>
</dbReference>
<dbReference type="InterPro" id="IPR000801">
    <property type="entry name" value="Esterase-like"/>
</dbReference>
<dbReference type="EMBL" id="AP018492">
    <property type="protein sequence ID" value="BBC60665.1"/>
    <property type="molecule type" value="Genomic_DNA"/>
</dbReference>
<dbReference type="PANTHER" id="PTHR40841:SF2">
    <property type="entry name" value="SIDEROPHORE-DEGRADING ESTERASE (EUROFUNG)"/>
    <property type="match status" value="1"/>
</dbReference>